<evidence type="ECO:0000259" key="1">
    <source>
        <dbReference type="Pfam" id="PF07603"/>
    </source>
</evidence>
<name>A0A3B0W899_9ZZZZ</name>
<dbReference type="InterPro" id="IPR011460">
    <property type="entry name" value="Lcl_C"/>
</dbReference>
<dbReference type="Pfam" id="PF07603">
    <property type="entry name" value="Lcl_C"/>
    <property type="match status" value="1"/>
</dbReference>
<dbReference type="AlphaFoldDB" id="A0A3B0W899"/>
<reference evidence="2" key="1">
    <citation type="submission" date="2018-06" db="EMBL/GenBank/DDBJ databases">
        <authorList>
            <person name="Zhirakovskaya E."/>
        </authorList>
    </citation>
    <scope>NUCLEOTIDE SEQUENCE</scope>
</reference>
<accession>A0A3B0W899</accession>
<gene>
    <name evidence="2" type="ORF">MNBD_GAMMA01-855</name>
</gene>
<dbReference type="EMBL" id="UOEW01000251">
    <property type="protein sequence ID" value="VAW39924.1"/>
    <property type="molecule type" value="Genomic_DNA"/>
</dbReference>
<evidence type="ECO:0000313" key="2">
    <source>
        <dbReference type="EMBL" id="VAW39924.1"/>
    </source>
</evidence>
<organism evidence="2">
    <name type="scientific">hydrothermal vent metagenome</name>
    <dbReference type="NCBI Taxonomy" id="652676"/>
    <lineage>
        <taxon>unclassified sequences</taxon>
        <taxon>metagenomes</taxon>
        <taxon>ecological metagenomes</taxon>
    </lineage>
</organism>
<feature type="domain" description="Lcl C-terminal" evidence="1">
    <location>
        <begin position="113"/>
        <end position="253"/>
    </location>
</feature>
<proteinExistence type="predicted"/>
<protein>
    <recommendedName>
        <fullName evidence="1">Lcl C-terminal domain-containing protein</fullName>
    </recommendedName>
</protein>
<sequence>MKFKTLSIISIVLFSNYNTAQADLVFKNGFEYPMVSLNDTGITWAGEYPSGNNTDCTSTTITSSQDCNTGRDANLLTNSDDDGHAGFSFTKLDATGAPLIDQSADYATTPWACVKDNVTGLVWEVKTSTAGIHHQDNTYQWGGLTAIGRDHPNRQGTYYDPSWNELVQGSIDDSLCGFDNWRVPTVAELSSIANKGTFNPSIDTNYFPNTVSTWFWSSSPIADNAFGTWTVYFYSGYDNYYGRDNYGRVRLVRSGQ</sequence>